<sequence>MPEIYIIRHCEAKGQAPDASLTERGYQQAQALTRLPVLQDLDSIVTSPYERAYRTVQPLAEQLGLEIKTDERLIERVLCGEDSSQWRDRLRRTYEDHELCYPGGESSRAATERAIRVINELQEQGYHRPAIVSHGNLISLLLGSWDRQFGFTEWEAMTNPDLYHVTLDHPVPVIRRLPV</sequence>
<dbReference type="GO" id="GO:0005737">
    <property type="term" value="C:cytoplasm"/>
    <property type="evidence" value="ECO:0007669"/>
    <property type="project" value="TreeGrafter"/>
</dbReference>
<dbReference type="KEGG" id="pbv:AR543_11995"/>
<reference evidence="2" key="1">
    <citation type="submission" date="2015-10" db="EMBL/GenBank/DDBJ databases">
        <title>Genome of Paenibacillus bovis sp. nov.</title>
        <authorList>
            <person name="Wu Z."/>
            <person name="Gao C."/>
            <person name="Liu Z."/>
            <person name="Zheng H."/>
        </authorList>
    </citation>
    <scope>NUCLEOTIDE SEQUENCE [LARGE SCALE GENOMIC DNA]</scope>
    <source>
        <strain evidence="2">BD3526</strain>
    </source>
</reference>
<evidence type="ECO:0000313" key="2">
    <source>
        <dbReference type="Proteomes" id="UP000078148"/>
    </source>
</evidence>
<organism evidence="1 2">
    <name type="scientific">Paenibacillus bovis</name>
    <dbReference type="NCBI Taxonomy" id="1616788"/>
    <lineage>
        <taxon>Bacteria</taxon>
        <taxon>Bacillati</taxon>
        <taxon>Bacillota</taxon>
        <taxon>Bacilli</taxon>
        <taxon>Bacillales</taxon>
        <taxon>Paenibacillaceae</taxon>
        <taxon>Paenibacillus</taxon>
    </lineage>
</organism>
<dbReference type="PANTHER" id="PTHR48100">
    <property type="entry name" value="BROAD-SPECIFICITY PHOSPHATASE YOR283W-RELATED"/>
    <property type="match status" value="1"/>
</dbReference>
<dbReference type="Proteomes" id="UP000078148">
    <property type="component" value="Chromosome"/>
</dbReference>
<keyword evidence="2" id="KW-1185">Reference proteome</keyword>
<evidence type="ECO:0000313" key="1">
    <source>
        <dbReference type="EMBL" id="ANF96659.1"/>
    </source>
</evidence>
<dbReference type="GO" id="GO:0016791">
    <property type="term" value="F:phosphatase activity"/>
    <property type="evidence" value="ECO:0007669"/>
    <property type="project" value="TreeGrafter"/>
</dbReference>
<dbReference type="CDD" id="cd07067">
    <property type="entry name" value="HP_PGM_like"/>
    <property type="match status" value="1"/>
</dbReference>
<name>A0A172ZGJ9_9BACL</name>
<proteinExistence type="predicted"/>
<dbReference type="Pfam" id="PF00300">
    <property type="entry name" value="His_Phos_1"/>
    <property type="match status" value="1"/>
</dbReference>
<dbReference type="Gene3D" id="3.40.50.1240">
    <property type="entry name" value="Phosphoglycerate mutase-like"/>
    <property type="match status" value="1"/>
</dbReference>
<dbReference type="InterPro" id="IPR050275">
    <property type="entry name" value="PGM_Phosphatase"/>
</dbReference>
<dbReference type="EMBL" id="CP013023">
    <property type="protein sequence ID" value="ANF96659.1"/>
    <property type="molecule type" value="Genomic_DNA"/>
</dbReference>
<gene>
    <name evidence="1" type="ORF">AR543_11995</name>
</gene>
<dbReference type="InterPro" id="IPR029033">
    <property type="entry name" value="His_PPase_superfam"/>
</dbReference>
<protein>
    <submittedName>
        <fullName evidence="1">Phosphoglycerate mutase</fullName>
    </submittedName>
</protein>
<dbReference type="RefSeq" id="WP_060534711.1">
    <property type="nucleotide sequence ID" value="NZ_CP013023.1"/>
</dbReference>
<dbReference type="SUPFAM" id="SSF53254">
    <property type="entry name" value="Phosphoglycerate mutase-like"/>
    <property type="match status" value="1"/>
</dbReference>
<dbReference type="AlphaFoldDB" id="A0A172ZGJ9"/>
<dbReference type="PANTHER" id="PTHR48100:SF1">
    <property type="entry name" value="HISTIDINE PHOSPHATASE FAMILY PROTEIN-RELATED"/>
    <property type="match status" value="1"/>
</dbReference>
<accession>A0A172ZGJ9</accession>
<reference evidence="1 2" key="2">
    <citation type="journal article" date="2016" name="Int. J. Syst. Evol. Microbiol.">
        <title>Paenibacillus bovis sp. nov., isolated from raw yak (Bos grunniens) milk.</title>
        <authorList>
            <person name="Gao C."/>
            <person name="Han J."/>
            <person name="Liu Z."/>
            <person name="Xu X."/>
            <person name="Hang F."/>
            <person name="Wu Z."/>
        </authorList>
    </citation>
    <scope>NUCLEOTIDE SEQUENCE [LARGE SCALE GENOMIC DNA]</scope>
    <source>
        <strain evidence="1 2">BD3526</strain>
    </source>
</reference>
<dbReference type="STRING" id="1616788.AR543_11995"/>
<dbReference type="InterPro" id="IPR013078">
    <property type="entry name" value="His_Pase_superF_clade-1"/>
</dbReference>
<dbReference type="OrthoDB" id="512570at2"/>
<dbReference type="SMART" id="SM00855">
    <property type="entry name" value="PGAM"/>
    <property type="match status" value="1"/>
</dbReference>